<gene>
    <name evidence="2" type="ORF">GURASL_24990</name>
</gene>
<reference evidence="2 3" key="1">
    <citation type="submission" date="2022-12" db="EMBL/GenBank/DDBJ databases">
        <title>Polyphasic characterization of Geotalea uranireducens NIT-SL11 newly isolated from a complex of sewage sludge and microbially reduced graphene oxide.</title>
        <authorList>
            <person name="Xie L."/>
            <person name="Yoshida N."/>
            <person name="Meng L."/>
        </authorList>
    </citation>
    <scope>NUCLEOTIDE SEQUENCE [LARGE SCALE GENOMIC DNA]</scope>
    <source>
        <strain evidence="2 3">NIT-SL11</strain>
    </source>
</reference>
<keyword evidence="1" id="KW-0812">Transmembrane</keyword>
<protein>
    <recommendedName>
        <fullName evidence="4">Type II secretion system protein B</fullName>
    </recommendedName>
</protein>
<keyword evidence="3" id="KW-1185">Reference proteome</keyword>
<dbReference type="Proteomes" id="UP001317705">
    <property type="component" value="Chromosome"/>
</dbReference>
<sequence>MSLILDALRKMEQERKARQGGTLDIRPEVLGHRRSAAPAKRRALPLLGGGLLLAVGLGLFLWKGGKQPTPPADLVARNDNQSATRPAITVPQPVAAPVAPVMPAPQPPAAMPAPAPTAEPAPAVAAAPLPPPRPAPQPVQRHANDNAPAVAGGDGISVSGIAWQDERSLRRAVVNGALLGEGAEVAGARIVEIGERRVKFSRGGQTFSVTLSSPFPAR</sequence>
<evidence type="ECO:0000313" key="3">
    <source>
        <dbReference type="Proteomes" id="UP001317705"/>
    </source>
</evidence>
<evidence type="ECO:0000313" key="2">
    <source>
        <dbReference type="EMBL" id="BDV43576.1"/>
    </source>
</evidence>
<keyword evidence="1" id="KW-0472">Membrane</keyword>
<organism evidence="2 3">
    <name type="scientific">Geotalea uraniireducens</name>
    <dbReference type="NCBI Taxonomy" id="351604"/>
    <lineage>
        <taxon>Bacteria</taxon>
        <taxon>Pseudomonadati</taxon>
        <taxon>Thermodesulfobacteriota</taxon>
        <taxon>Desulfuromonadia</taxon>
        <taxon>Geobacterales</taxon>
        <taxon>Geobacteraceae</taxon>
        <taxon>Geotalea</taxon>
    </lineage>
</organism>
<accession>A0ABM8EMC2</accession>
<name>A0ABM8EMC2_9BACT</name>
<dbReference type="RefSeq" id="WP_281999703.1">
    <property type="nucleotide sequence ID" value="NZ_AP027151.1"/>
</dbReference>
<dbReference type="EMBL" id="AP027151">
    <property type="protein sequence ID" value="BDV43576.1"/>
    <property type="molecule type" value="Genomic_DNA"/>
</dbReference>
<evidence type="ECO:0008006" key="4">
    <source>
        <dbReference type="Google" id="ProtNLM"/>
    </source>
</evidence>
<evidence type="ECO:0000256" key="1">
    <source>
        <dbReference type="SAM" id="Phobius"/>
    </source>
</evidence>
<keyword evidence="1" id="KW-1133">Transmembrane helix</keyword>
<proteinExistence type="predicted"/>
<feature type="transmembrane region" description="Helical" evidence="1">
    <location>
        <begin position="43"/>
        <end position="62"/>
    </location>
</feature>